<gene>
    <name evidence="2" type="ORF">MERR_LOCUS32476</name>
</gene>
<keyword evidence="3" id="KW-1185">Reference proteome</keyword>
<name>A0A6D2KAU1_9BRAS</name>
<dbReference type="EMBL" id="CACVBM020001318">
    <property type="protein sequence ID" value="CAA7045241.1"/>
    <property type="molecule type" value="Genomic_DNA"/>
</dbReference>
<sequence>MELRWSGTEQGTAWRRIFSRASSATESMLSLSTRWRSHNSDPHNCGITLEKPVDPLAINIQYLRKSTYLRGQPISGRPQLSAKRRKNTLTQEQLDESSGDEAIDLDYKTGGFHFKDHEIKGRKSAANTAL</sequence>
<evidence type="ECO:0000256" key="1">
    <source>
        <dbReference type="SAM" id="MobiDB-lite"/>
    </source>
</evidence>
<protein>
    <submittedName>
        <fullName evidence="2">Uncharacterized protein</fullName>
    </submittedName>
</protein>
<dbReference type="Proteomes" id="UP000467841">
    <property type="component" value="Unassembled WGS sequence"/>
</dbReference>
<dbReference type="OrthoDB" id="1114206at2759"/>
<evidence type="ECO:0000313" key="3">
    <source>
        <dbReference type="Proteomes" id="UP000467841"/>
    </source>
</evidence>
<accession>A0A6D2KAU1</accession>
<evidence type="ECO:0000313" key="2">
    <source>
        <dbReference type="EMBL" id="CAA7045241.1"/>
    </source>
</evidence>
<dbReference type="AlphaFoldDB" id="A0A6D2KAU1"/>
<organism evidence="2 3">
    <name type="scientific">Microthlaspi erraticum</name>
    <dbReference type="NCBI Taxonomy" id="1685480"/>
    <lineage>
        <taxon>Eukaryota</taxon>
        <taxon>Viridiplantae</taxon>
        <taxon>Streptophyta</taxon>
        <taxon>Embryophyta</taxon>
        <taxon>Tracheophyta</taxon>
        <taxon>Spermatophyta</taxon>
        <taxon>Magnoliopsida</taxon>
        <taxon>eudicotyledons</taxon>
        <taxon>Gunneridae</taxon>
        <taxon>Pentapetalae</taxon>
        <taxon>rosids</taxon>
        <taxon>malvids</taxon>
        <taxon>Brassicales</taxon>
        <taxon>Brassicaceae</taxon>
        <taxon>Coluteocarpeae</taxon>
        <taxon>Microthlaspi</taxon>
    </lineage>
</organism>
<proteinExistence type="predicted"/>
<feature type="region of interest" description="Disordered" evidence="1">
    <location>
        <begin position="72"/>
        <end position="100"/>
    </location>
</feature>
<comment type="caution">
    <text evidence="2">The sequence shown here is derived from an EMBL/GenBank/DDBJ whole genome shotgun (WGS) entry which is preliminary data.</text>
</comment>
<reference evidence="2" key="1">
    <citation type="submission" date="2020-01" db="EMBL/GenBank/DDBJ databases">
        <authorList>
            <person name="Mishra B."/>
        </authorList>
    </citation>
    <scope>NUCLEOTIDE SEQUENCE [LARGE SCALE GENOMIC DNA]</scope>
</reference>